<dbReference type="AlphaFoldDB" id="A0A2H3DFM0"/>
<accession>A0A2H3DFM0</accession>
<dbReference type="OMA" id="HYCASTD"/>
<keyword evidence="1" id="KW-1133">Transmembrane helix</keyword>
<sequence length="144" mass="15650">MSQGLREKEKEEHSAEATIAKGKANEAAIQARKHYCASTDHAFKDSPVTIAAADLAINNEASQSTINAMAALVSAGDHVNPSKSVLHSREADLPNDVIATTHKIKYLLKYYRSFQASKLTGDGDFIIFITIAIIFIGLRVFLGF</sequence>
<evidence type="ECO:0000313" key="2">
    <source>
        <dbReference type="EMBL" id="PBK87887.1"/>
    </source>
</evidence>
<protein>
    <submittedName>
        <fullName evidence="2">Uncharacterized protein</fullName>
    </submittedName>
</protein>
<keyword evidence="3" id="KW-1185">Reference proteome</keyword>
<organism evidence="2 3">
    <name type="scientific">Armillaria gallica</name>
    <name type="common">Bulbous honey fungus</name>
    <name type="synonym">Armillaria bulbosa</name>
    <dbReference type="NCBI Taxonomy" id="47427"/>
    <lineage>
        <taxon>Eukaryota</taxon>
        <taxon>Fungi</taxon>
        <taxon>Dikarya</taxon>
        <taxon>Basidiomycota</taxon>
        <taxon>Agaricomycotina</taxon>
        <taxon>Agaricomycetes</taxon>
        <taxon>Agaricomycetidae</taxon>
        <taxon>Agaricales</taxon>
        <taxon>Marasmiineae</taxon>
        <taxon>Physalacriaceae</taxon>
        <taxon>Armillaria</taxon>
    </lineage>
</organism>
<gene>
    <name evidence="2" type="ORF">ARMGADRAFT_1034490</name>
</gene>
<keyword evidence="1" id="KW-0472">Membrane</keyword>
<dbReference type="OrthoDB" id="3049135at2759"/>
<name>A0A2H3DFM0_ARMGA</name>
<evidence type="ECO:0000256" key="1">
    <source>
        <dbReference type="SAM" id="Phobius"/>
    </source>
</evidence>
<keyword evidence="1" id="KW-0812">Transmembrane</keyword>
<proteinExistence type="predicted"/>
<evidence type="ECO:0000313" key="3">
    <source>
        <dbReference type="Proteomes" id="UP000217790"/>
    </source>
</evidence>
<dbReference type="Proteomes" id="UP000217790">
    <property type="component" value="Unassembled WGS sequence"/>
</dbReference>
<dbReference type="InParanoid" id="A0A2H3DFM0"/>
<feature type="transmembrane region" description="Helical" evidence="1">
    <location>
        <begin position="125"/>
        <end position="142"/>
    </location>
</feature>
<reference evidence="3" key="1">
    <citation type="journal article" date="2017" name="Nat. Ecol. Evol.">
        <title>Genome expansion and lineage-specific genetic innovations in the forest pathogenic fungi Armillaria.</title>
        <authorList>
            <person name="Sipos G."/>
            <person name="Prasanna A.N."/>
            <person name="Walter M.C."/>
            <person name="O'Connor E."/>
            <person name="Balint B."/>
            <person name="Krizsan K."/>
            <person name="Kiss B."/>
            <person name="Hess J."/>
            <person name="Varga T."/>
            <person name="Slot J."/>
            <person name="Riley R."/>
            <person name="Boka B."/>
            <person name="Rigling D."/>
            <person name="Barry K."/>
            <person name="Lee J."/>
            <person name="Mihaltcheva S."/>
            <person name="LaButti K."/>
            <person name="Lipzen A."/>
            <person name="Waldron R."/>
            <person name="Moloney N.M."/>
            <person name="Sperisen C."/>
            <person name="Kredics L."/>
            <person name="Vagvoelgyi C."/>
            <person name="Patrignani A."/>
            <person name="Fitzpatrick D."/>
            <person name="Nagy I."/>
            <person name="Doyle S."/>
            <person name="Anderson J.B."/>
            <person name="Grigoriev I.V."/>
            <person name="Gueldener U."/>
            <person name="Muensterkoetter M."/>
            <person name="Nagy L.G."/>
        </authorList>
    </citation>
    <scope>NUCLEOTIDE SEQUENCE [LARGE SCALE GENOMIC DNA]</scope>
    <source>
        <strain evidence="3">Ar21-2</strain>
    </source>
</reference>
<dbReference type="EMBL" id="KZ293676">
    <property type="protein sequence ID" value="PBK87887.1"/>
    <property type="molecule type" value="Genomic_DNA"/>
</dbReference>